<dbReference type="Proteomes" id="UP001153321">
    <property type="component" value="Chromosome 3"/>
</dbReference>
<sequence>MFTALPACFLFIVASVHGFCGDNIRWAHHFNIEDVYGMWYGVGYAQHSPDMTNKPNEIGCVTLHITDVTTEPQDDWLDWSILKHNYSDEKWRSYKSNPWSSDAMSGSWLDIRVKRDIYKERRLRVVWDEDGQSVEQVYLYSTDAPGLWTADQLRPLEREMMARGIEMWNPDEPPRHPQVIRILKVTPHVMIINHCSDVSGGVFSLILRRSPSRVDRWQWFEYKRQFYNFELPNVLRYSAVCAGCVETSSLFIVLIYTEIQVTLTNEEGDSNVISTCTCLSRFLFHSRSPGGIGTEVRLRKCITHCTHNLTTTQRHTPNSENQVEMYRNVVVLIVLWTTAESANYQRYAEPGDARYATPSSYSSTVSPYNQYPYKSGSYGSDIANFPEVTRYPNYASGVSTTKYNSYTTLKSNLFYPPGGYSTPTYGDTYGRTYGQEYGQGYGQGYGTGYSSYEVPFMKNIRDYCVNRAPQQGIWVENLMGMWYGVEFVQHLAGDSRVDYARTCIVIHISEPIDQLKLEMELFYRVLPWMFLFTSIAAEYIVYDFGPYTNHTVNYTSKIDNETTTVICAREHTYDGLDIRKVLGKWNAKELYLHLSKEGVNEYNSCPQVTIWKEEQFPTTTFGPSTENQLFHVQHINAKFRHEYRHLRLLWDEAGQTIEYSLYFKNDSAGYWQVFNGQNGTLTARPTYQQFSGTIQVLKAVNDHLLLNFCQDQVNGKSAQLYSVLFSREPGFMERWELDSVHALLQNKKLSVASRRLVCVGTYGKTTEKPKSKPHHANRNCTGVHVHGKLYKRHIIMNGINRPYQLAIYNHGHQIFFSFNQGDDTQDTFGMAYVKINDTMPTEIKEVTNGFAVVVDEHNKTAYFGGSEGIYADNLETPGNLKHIVKNHDIWDLQYYDHHLYFIQYPSQHLHKYDFKTKNVSLHQHIHEKIFQFAIDGEGDTFITTKNGLFEIKKGKTDRIPYQGPKEFRAIEVNHKGVAHFCAKSSIYVAHKENHTLTEIATIKNIFGLTFDSSDNMIYSNPHQIVKLLPHDCK</sequence>
<feature type="chain" id="PRO_5040444009" evidence="1">
    <location>
        <begin position="19"/>
        <end position="1033"/>
    </location>
</feature>
<gene>
    <name evidence="2" type="ORF">SPLIT_LOCUS8708</name>
</gene>
<dbReference type="SUPFAM" id="SSF63825">
    <property type="entry name" value="YWTD domain"/>
    <property type="match status" value="1"/>
</dbReference>
<evidence type="ECO:0000256" key="1">
    <source>
        <dbReference type="SAM" id="SignalP"/>
    </source>
</evidence>
<name>A0A9P0N5N7_SPOLI</name>
<dbReference type="AlphaFoldDB" id="A0A9P0N5N7"/>
<evidence type="ECO:0000313" key="2">
    <source>
        <dbReference type="EMBL" id="CAH1643353.1"/>
    </source>
</evidence>
<reference evidence="2" key="1">
    <citation type="submission" date="2022-02" db="EMBL/GenBank/DDBJ databases">
        <authorList>
            <person name="King R."/>
        </authorList>
    </citation>
    <scope>NUCLEOTIDE SEQUENCE</scope>
</reference>
<organism evidence="2 3">
    <name type="scientific">Spodoptera littoralis</name>
    <name type="common">Egyptian cotton leafworm</name>
    <dbReference type="NCBI Taxonomy" id="7109"/>
    <lineage>
        <taxon>Eukaryota</taxon>
        <taxon>Metazoa</taxon>
        <taxon>Ecdysozoa</taxon>
        <taxon>Arthropoda</taxon>
        <taxon>Hexapoda</taxon>
        <taxon>Insecta</taxon>
        <taxon>Pterygota</taxon>
        <taxon>Neoptera</taxon>
        <taxon>Endopterygota</taxon>
        <taxon>Lepidoptera</taxon>
        <taxon>Glossata</taxon>
        <taxon>Ditrysia</taxon>
        <taxon>Noctuoidea</taxon>
        <taxon>Noctuidae</taxon>
        <taxon>Amphipyrinae</taxon>
        <taxon>Spodoptera</taxon>
    </lineage>
</organism>
<dbReference type="PROSITE" id="PS00213">
    <property type="entry name" value="LIPOCALIN"/>
    <property type="match status" value="1"/>
</dbReference>
<keyword evidence="3" id="KW-1185">Reference proteome</keyword>
<accession>A0A9P0N5N7</accession>
<dbReference type="EMBL" id="LR824534">
    <property type="protein sequence ID" value="CAH1643353.1"/>
    <property type="molecule type" value="Genomic_DNA"/>
</dbReference>
<feature type="signal peptide" evidence="1">
    <location>
        <begin position="1"/>
        <end position="18"/>
    </location>
</feature>
<dbReference type="InterPro" id="IPR022272">
    <property type="entry name" value="Lipocalin_CS"/>
</dbReference>
<proteinExistence type="predicted"/>
<protein>
    <submittedName>
        <fullName evidence="2">Uncharacterized protein</fullName>
    </submittedName>
</protein>
<evidence type="ECO:0000313" key="3">
    <source>
        <dbReference type="Proteomes" id="UP001153321"/>
    </source>
</evidence>
<keyword evidence="1" id="KW-0732">Signal</keyword>